<dbReference type="InterPro" id="IPR020845">
    <property type="entry name" value="AMP-binding_CS"/>
</dbReference>
<dbReference type="InterPro" id="IPR045851">
    <property type="entry name" value="AMP-bd_C_sf"/>
</dbReference>
<proteinExistence type="inferred from homology"/>
<evidence type="ECO:0000259" key="3">
    <source>
        <dbReference type="Pfam" id="PF00501"/>
    </source>
</evidence>
<dbReference type="GO" id="GO:0031956">
    <property type="term" value="F:medium-chain fatty acid-CoA ligase activity"/>
    <property type="evidence" value="ECO:0007669"/>
    <property type="project" value="TreeGrafter"/>
</dbReference>
<dbReference type="AlphaFoldDB" id="A0A7W9VXP6"/>
<sequence length="613" mass="66711">MPLSGQGRRPPRHAGRGCGLAAAILAGLHGAGLKAHVEHTHRGTAHRAPPGEGRSMRPTQAQIDRYHQAGLWGTETIEARFRANVQRLPDRLALADAPNRTEFSEGAPRRLTYAALDREVERLTVLLRSRGVTPGDVVVYQLPNIIESVALLLACLRAGAIASPLLVQYDRNEVSHVLDTLKPRVFVAGRFKSRDLAAEAEPLCQALSCALLRTADLLAAPAPAGPVPVGARDADDVATICWTSGTEGQAKGVMRTSNNWFVTGRNMYFSAALRDGDVILNTRPLVNMAAIGGSFMSWLVIAGTMIMHHPLDIPLVIRQIRDERVTMTLMPPAFFVSLLKDEALRADADLSSLRLMGTGSAAIPAWAIDGIEREFGIEIVNFFGSNEGTSLLSTPREVPDPALRATHFPRFGRPEFDWPTFPPTHDFTTQLVDPATGDEITEPNRAGELRIAGPGIFLGYAGEPALTAAAFDQRGRYRTGDLFEIAGTGPMARYYRFVGRNKDIIIRGGLKIAPAELDDIIAGFDAAAEAAFFGCDDDRLGEIVGVAVVPRPGRSVSLDDVVAYLKERRVAVFKLPQRLVLLDALPRNALMKVQRNLLRDMARDVRNLEEGQE</sequence>
<dbReference type="Gene3D" id="3.30.300.30">
    <property type="match status" value="1"/>
</dbReference>
<protein>
    <submittedName>
        <fullName evidence="5">Acyl-CoA synthetase (AMP-forming)/AMP-acid ligase II</fullName>
    </submittedName>
</protein>
<comment type="similarity">
    <text evidence="1">Belongs to the ATP-dependent AMP-binding enzyme family.</text>
</comment>
<dbReference type="SUPFAM" id="SSF56801">
    <property type="entry name" value="Acetyl-CoA synthetase-like"/>
    <property type="match status" value="1"/>
</dbReference>
<evidence type="ECO:0000313" key="5">
    <source>
        <dbReference type="EMBL" id="MBB6014580.1"/>
    </source>
</evidence>
<evidence type="ECO:0000256" key="1">
    <source>
        <dbReference type="ARBA" id="ARBA00006432"/>
    </source>
</evidence>
<keyword evidence="6" id="KW-1185">Reference proteome</keyword>
<dbReference type="PANTHER" id="PTHR43201">
    <property type="entry name" value="ACYL-COA SYNTHETASE"/>
    <property type="match status" value="1"/>
</dbReference>
<dbReference type="Pfam" id="PF13193">
    <property type="entry name" value="AMP-binding_C"/>
    <property type="match status" value="1"/>
</dbReference>
<dbReference type="Proteomes" id="UP000533306">
    <property type="component" value="Unassembled WGS sequence"/>
</dbReference>
<feature type="domain" description="AMP-dependent synthetase/ligase" evidence="3">
    <location>
        <begin position="81"/>
        <end position="460"/>
    </location>
</feature>
<dbReference type="Gene3D" id="3.40.50.12780">
    <property type="entry name" value="N-terminal domain of ligase-like"/>
    <property type="match status" value="1"/>
</dbReference>
<evidence type="ECO:0000313" key="6">
    <source>
        <dbReference type="Proteomes" id="UP000533306"/>
    </source>
</evidence>
<gene>
    <name evidence="5" type="ORF">HNR59_003975</name>
</gene>
<accession>A0A7W9VXP6</accession>
<comment type="caution">
    <text evidence="5">The sequence shown here is derived from an EMBL/GenBank/DDBJ whole genome shotgun (WGS) entry which is preliminary data.</text>
</comment>
<organism evidence="5 6">
    <name type="scientific">Aquamicrobium lusatiense</name>
    <dbReference type="NCBI Taxonomy" id="89772"/>
    <lineage>
        <taxon>Bacteria</taxon>
        <taxon>Pseudomonadati</taxon>
        <taxon>Pseudomonadota</taxon>
        <taxon>Alphaproteobacteria</taxon>
        <taxon>Hyphomicrobiales</taxon>
        <taxon>Phyllobacteriaceae</taxon>
        <taxon>Aquamicrobium</taxon>
    </lineage>
</organism>
<dbReference type="InterPro" id="IPR025110">
    <property type="entry name" value="AMP-bd_C"/>
</dbReference>
<evidence type="ECO:0000259" key="4">
    <source>
        <dbReference type="Pfam" id="PF13193"/>
    </source>
</evidence>
<dbReference type="EMBL" id="JACHEU010000006">
    <property type="protein sequence ID" value="MBB6014580.1"/>
    <property type="molecule type" value="Genomic_DNA"/>
</dbReference>
<dbReference type="Pfam" id="PF00501">
    <property type="entry name" value="AMP-binding"/>
    <property type="match status" value="1"/>
</dbReference>
<feature type="domain" description="AMP-binding enzyme C-terminal" evidence="4">
    <location>
        <begin position="516"/>
        <end position="589"/>
    </location>
</feature>
<evidence type="ECO:0000256" key="2">
    <source>
        <dbReference type="ARBA" id="ARBA00022598"/>
    </source>
</evidence>
<dbReference type="GO" id="GO:0006631">
    <property type="term" value="P:fatty acid metabolic process"/>
    <property type="evidence" value="ECO:0007669"/>
    <property type="project" value="TreeGrafter"/>
</dbReference>
<name>A0A7W9VXP6_9HYPH</name>
<keyword evidence="2 5" id="KW-0436">Ligase</keyword>
<dbReference type="PROSITE" id="PS00455">
    <property type="entry name" value="AMP_BINDING"/>
    <property type="match status" value="1"/>
</dbReference>
<dbReference type="PANTHER" id="PTHR43201:SF5">
    <property type="entry name" value="MEDIUM-CHAIN ACYL-COA LIGASE ACSF2, MITOCHONDRIAL"/>
    <property type="match status" value="1"/>
</dbReference>
<dbReference type="RefSeq" id="WP_183832839.1">
    <property type="nucleotide sequence ID" value="NZ_JACHEU010000006.1"/>
</dbReference>
<dbReference type="InterPro" id="IPR042099">
    <property type="entry name" value="ANL_N_sf"/>
</dbReference>
<reference evidence="5 6" key="1">
    <citation type="submission" date="2020-08" db="EMBL/GenBank/DDBJ databases">
        <title>Genomic Encyclopedia of Type Strains, Phase IV (KMG-IV): sequencing the most valuable type-strain genomes for metagenomic binning, comparative biology and taxonomic classification.</title>
        <authorList>
            <person name="Goeker M."/>
        </authorList>
    </citation>
    <scope>NUCLEOTIDE SEQUENCE [LARGE SCALE GENOMIC DNA]</scope>
    <source>
        <strain evidence="5 6">DSM 11099</strain>
    </source>
</reference>
<dbReference type="InterPro" id="IPR000873">
    <property type="entry name" value="AMP-dep_synth/lig_dom"/>
</dbReference>